<organism evidence="2 3">
    <name type="scientific">Lunasporangiospora selenospora</name>
    <dbReference type="NCBI Taxonomy" id="979761"/>
    <lineage>
        <taxon>Eukaryota</taxon>
        <taxon>Fungi</taxon>
        <taxon>Fungi incertae sedis</taxon>
        <taxon>Mucoromycota</taxon>
        <taxon>Mortierellomycotina</taxon>
        <taxon>Mortierellomycetes</taxon>
        <taxon>Mortierellales</taxon>
        <taxon>Mortierellaceae</taxon>
        <taxon>Lunasporangiospora</taxon>
    </lineage>
</organism>
<dbReference type="Proteomes" id="UP000780801">
    <property type="component" value="Unassembled WGS sequence"/>
</dbReference>
<dbReference type="GO" id="GO:0016071">
    <property type="term" value="P:mRNA metabolic process"/>
    <property type="evidence" value="ECO:0007669"/>
    <property type="project" value="UniProtKB-ARBA"/>
</dbReference>
<feature type="compositionally biased region" description="Polar residues" evidence="1">
    <location>
        <begin position="85"/>
        <end position="96"/>
    </location>
</feature>
<dbReference type="AlphaFoldDB" id="A0A9P6KA09"/>
<sequence length="432" mass="46630">MPMHQLSSPPSAPAAAPSSPATPRTQRPAKNQPRQPSQPSNNTNQHQHQHQHQRGSVLTHTRHQSLPAQPRASLPTKSSSSPNSGNVTILKRSSASVVAPIPTSAVRGIQLLQQTDSTQGPSPSSPSSKPVNSSTGQNSNGNNPGKHRNPKPKQQQQQQQQQQNQDRNKSKGQGQAANGATSGRSKRNQRKKESSVSSSDSAPTEVENAMNESPHMNPSSPPSSSTDSDESESTLSRTTARTTPKKTRHQQQQQQQQQKSPKGSNGIMSCSPPRRPSSAPVLPQVRKGMSLPNKQQTQRKSGGATNIVEEALLRPSVAKNSSADRVMLADRVAAEKSKLYAGPTFHNAPAPTSLPIPAFSRPKECNSMETQYQQPTESMLPLPYTPQLFFAEASSPHLNSVRQRNVSETTGLALHHHYSVPGFLGQQPTHEV</sequence>
<feature type="compositionally biased region" description="Low complexity" evidence="1">
    <location>
        <begin position="31"/>
        <end position="46"/>
    </location>
</feature>
<feature type="compositionally biased region" description="Polar residues" evidence="1">
    <location>
        <begin position="56"/>
        <end position="67"/>
    </location>
</feature>
<feature type="non-terminal residue" evidence="2">
    <location>
        <position position="1"/>
    </location>
</feature>
<dbReference type="OrthoDB" id="2142961at2759"/>
<evidence type="ECO:0000313" key="2">
    <source>
        <dbReference type="EMBL" id="KAF9577719.1"/>
    </source>
</evidence>
<name>A0A9P6KA09_9FUNG</name>
<evidence type="ECO:0000313" key="3">
    <source>
        <dbReference type="Proteomes" id="UP000780801"/>
    </source>
</evidence>
<dbReference type="Pfam" id="PF15365">
    <property type="entry name" value="PNRC"/>
    <property type="match status" value="1"/>
</dbReference>
<feature type="compositionally biased region" description="Low complexity" evidence="1">
    <location>
        <begin position="269"/>
        <end position="280"/>
    </location>
</feature>
<feature type="compositionally biased region" description="Low complexity" evidence="1">
    <location>
        <begin position="70"/>
        <end position="84"/>
    </location>
</feature>
<evidence type="ECO:0000256" key="1">
    <source>
        <dbReference type="SAM" id="MobiDB-lite"/>
    </source>
</evidence>
<feature type="compositionally biased region" description="Low complexity" evidence="1">
    <location>
        <begin position="154"/>
        <end position="165"/>
    </location>
</feature>
<feature type="compositionally biased region" description="Low complexity" evidence="1">
    <location>
        <begin position="233"/>
        <end position="242"/>
    </location>
</feature>
<feature type="region of interest" description="Disordered" evidence="1">
    <location>
        <begin position="1"/>
        <end position="284"/>
    </location>
</feature>
<comment type="caution">
    <text evidence="2">The sequence shown here is derived from an EMBL/GenBank/DDBJ whole genome shotgun (WGS) entry which is preliminary data.</text>
</comment>
<feature type="compositionally biased region" description="Polar residues" evidence="1">
    <location>
        <begin position="171"/>
        <end position="183"/>
    </location>
</feature>
<keyword evidence="3" id="KW-1185">Reference proteome</keyword>
<feature type="compositionally biased region" description="Polar residues" evidence="1">
    <location>
        <begin position="259"/>
        <end position="268"/>
    </location>
</feature>
<dbReference type="EMBL" id="JAABOA010004457">
    <property type="protein sequence ID" value="KAF9577719.1"/>
    <property type="molecule type" value="Genomic_DNA"/>
</dbReference>
<gene>
    <name evidence="2" type="ORF">BGW38_006885</name>
</gene>
<dbReference type="InterPro" id="IPR028322">
    <property type="entry name" value="PNRC-like_rgn"/>
</dbReference>
<feature type="compositionally biased region" description="Low complexity" evidence="1">
    <location>
        <begin position="121"/>
        <end position="144"/>
    </location>
</feature>
<proteinExistence type="predicted"/>
<feature type="compositionally biased region" description="Polar residues" evidence="1">
    <location>
        <begin position="111"/>
        <end position="120"/>
    </location>
</feature>
<protein>
    <submittedName>
        <fullName evidence="2">Uncharacterized protein</fullName>
    </submittedName>
</protein>
<accession>A0A9P6KA09</accession>
<reference evidence="2" key="1">
    <citation type="journal article" date="2020" name="Fungal Divers.">
        <title>Resolving the Mortierellaceae phylogeny through synthesis of multi-gene phylogenetics and phylogenomics.</title>
        <authorList>
            <person name="Vandepol N."/>
            <person name="Liber J."/>
            <person name="Desiro A."/>
            <person name="Na H."/>
            <person name="Kennedy M."/>
            <person name="Barry K."/>
            <person name="Grigoriev I.V."/>
            <person name="Miller A.N."/>
            <person name="O'Donnell K."/>
            <person name="Stajich J.E."/>
            <person name="Bonito G."/>
        </authorList>
    </citation>
    <scope>NUCLEOTIDE SEQUENCE</scope>
    <source>
        <strain evidence="2">KOD1015</strain>
    </source>
</reference>
<feature type="compositionally biased region" description="Low complexity" evidence="1">
    <location>
        <begin position="7"/>
        <end position="21"/>
    </location>
</feature>